<name>A0P2U2_ROSAI</name>
<sequence>MAALDPALSAARKGDAVKVSPNASPITDIQEEIGLILSQRTGRRQLGQLERHSSRPVNRIVIERIEEYYARLQDAPSQDDLLTLVEKLIAFEDIADDQQFGSNESKTAREKALNDIREVLKQSGASNRQQYMLLQGARMHFEGKSSRSGLPSLLEEAADRFFDKKMVNGVRADYAMLPHAQKAEGRLGTRADILRAQYSNMIDGGMKIAKLYAALLKNCKILDFDTLSEVFLKAAGDDLATVAGRTDRTVLRGLMNQLSCLKTLRTALEGCAELIGQVEDMFPGFADPLEDDTEDRSKGGSKDGSDGGSEDGPKDDAEDSSQVGSERAGELLADLLNFCAKNAPSHGDGRKLVRRFEGETTPAKALVVYCNGLIALHKNLDDRIFPSNSARLQQTTELLTVSGEYVEIEESEEAARWRDLFTQALGH</sequence>
<proteinExistence type="predicted"/>
<dbReference type="SUPFAM" id="SSF140591">
    <property type="entry name" value="Type III secretion system domain"/>
    <property type="match status" value="1"/>
</dbReference>
<dbReference type="AlphaFoldDB" id="A0P2U2"/>
<feature type="region of interest" description="Disordered" evidence="1">
    <location>
        <begin position="285"/>
        <end position="326"/>
    </location>
</feature>
<gene>
    <name evidence="2" type="ORF">SIAM614_00847</name>
</gene>
<reference evidence="2 3" key="1">
    <citation type="submission" date="2006-05" db="EMBL/GenBank/DDBJ databases">
        <authorList>
            <person name="King G."/>
            <person name="Ferriera S."/>
            <person name="Johnson J."/>
            <person name="Kravitz S."/>
            <person name="Beeson K."/>
            <person name="Sutton G."/>
            <person name="Rogers Y.-H."/>
            <person name="Friedman R."/>
            <person name="Frazier M."/>
            <person name="Venter J.C."/>
        </authorList>
    </citation>
    <scope>NUCLEOTIDE SEQUENCE [LARGE SCALE GENOMIC DNA]</scope>
    <source>
        <strain evidence="3">ATCC 25650 / DSM 13394 / JCM 20685 / NBRC 16684 / NCIMB 2208 / IAM 12614 / B1</strain>
    </source>
</reference>
<protein>
    <submittedName>
        <fullName evidence="2">Putative membrane-bound Yop targeting protein YopN</fullName>
    </submittedName>
</protein>
<organism evidence="2 3">
    <name type="scientific">Roseibium aggregatum (strain ATCC 25650 / DSM 13394 / JCM 20685 / NBRC 16684 / NCIMB 2208 / IAM 12614 / B1)</name>
    <name type="common">Stappia aggregata</name>
    <dbReference type="NCBI Taxonomy" id="384765"/>
    <lineage>
        <taxon>Bacteria</taxon>
        <taxon>Pseudomonadati</taxon>
        <taxon>Pseudomonadota</taxon>
        <taxon>Alphaproteobacteria</taxon>
        <taxon>Hyphomicrobiales</taxon>
        <taxon>Stappiaceae</taxon>
        <taxon>Roseibium</taxon>
    </lineage>
</organism>
<dbReference type="EMBL" id="AAUW01000027">
    <property type="protein sequence ID" value="EAV40745.1"/>
    <property type="molecule type" value="Genomic_DNA"/>
</dbReference>
<evidence type="ECO:0000313" key="2">
    <source>
        <dbReference type="EMBL" id="EAV40745.1"/>
    </source>
</evidence>
<evidence type="ECO:0000256" key="1">
    <source>
        <dbReference type="SAM" id="MobiDB-lite"/>
    </source>
</evidence>
<dbReference type="Proteomes" id="UP000004848">
    <property type="component" value="Unassembled WGS sequence"/>
</dbReference>
<comment type="caution">
    <text evidence="2">The sequence shown here is derived from an EMBL/GenBank/DDBJ whole genome shotgun (WGS) entry which is preliminary data.</text>
</comment>
<feature type="compositionally biased region" description="Basic and acidic residues" evidence="1">
    <location>
        <begin position="295"/>
        <end position="315"/>
    </location>
</feature>
<evidence type="ECO:0000313" key="3">
    <source>
        <dbReference type="Proteomes" id="UP000004848"/>
    </source>
</evidence>
<accession>A0P2U2</accession>